<dbReference type="EMBL" id="CP111017">
    <property type="protein sequence ID" value="WAR09413.1"/>
    <property type="molecule type" value="Genomic_DNA"/>
</dbReference>
<proteinExistence type="predicted"/>
<evidence type="ECO:0000313" key="3">
    <source>
        <dbReference type="Proteomes" id="UP001164746"/>
    </source>
</evidence>
<organism evidence="2 3">
    <name type="scientific">Mya arenaria</name>
    <name type="common">Soft-shell clam</name>
    <dbReference type="NCBI Taxonomy" id="6604"/>
    <lineage>
        <taxon>Eukaryota</taxon>
        <taxon>Metazoa</taxon>
        <taxon>Spiralia</taxon>
        <taxon>Lophotrochozoa</taxon>
        <taxon>Mollusca</taxon>
        <taxon>Bivalvia</taxon>
        <taxon>Autobranchia</taxon>
        <taxon>Heteroconchia</taxon>
        <taxon>Euheterodonta</taxon>
        <taxon>Imparidentia</taxon>
        <taxon>Neoheterodontei</taxon>
        <taxon>Myida</taxon>
        <taxon>Myoidea</taxon>
        <taxon>Myidae</taxon>
        <taxon>Mya</taxon>
    </lineage>
</organism>
<evidence type="ECO:0000256" key="1">
    <source>
        <dbReference type="SAM" id="MobiDB-lite"/>
    </source>
</evidence>
<dbReference type="Proteomes" id="UP001164746">
    <property type="component" value="Chromosome 6"/>
</dbReference>
<feature type="region of interest" description="Disordered" evidence="1">
    <location>
        <begin position="1"/>
        <end position="43"/>
    </location>
</feature>
<keyword evidence="3" id="KW-1185">Reference proteome</keyword>
<gene>
    <name evidence="2" type="ORF">MAR_019371</name>
</gene>
<name>A0ABY7ELA0_MYAAR</name>
<accession>A0ABY7ELA0</accession>
<protein>
    <submittedName>
        <fullName evidence="2">Uncharacterized protein</fullName>
    </submittedName>
</protein>
<feature type="compositionally biased region" description="Basic and acidic residues" evidence="1">
    <location>
        <begin position="1"/>
        <end position="11"/>
    </location>
</feature>
<evidence type="ECO:0000313" key="2">
    <source>
        <dbReference type="EMBL" id="WAR09413.1"/>
    </source>
</evidence>
<feature type="compositionally biased region" description="Polar residues" evidence="1">
    <location>
        <begin position="12"/>
        <end position="32"/>
    </location>
</feature>
<sequence length="89" mass="9896">MPRKEIVKQKENTCGASNNAAVQSTKLLRDTTSPPPPPPFSIDREVTRVMPVYLNQYRDGRRLPTPEKVAVMELSKLRAPPPGEAPENS</sequence>
<reference evidence="2" key="1">
    <citation type="submission" date="2022-11" db="EMBL/GenBank/DDBJ databases">
        <title>Centuries of genome instability and evolution in soft-shell clam transmissible cancer (bioRxiv).</title>
        <authorList>
            <person name="Hart S.F.M."/>
            <person name="Yonemitsu M.A."/>
            <person name="Giersch R.M."/>
            <person name="Beal B.F."/>
            <person name="Arriagada G."/>
            <person name="Davis B.W."/>
            <person name="Ostrander E.A."/>
            <person name="Goff S.P."/>
            <person name="Metzger M.J."/>
        </authorList>
    </citation>
    <scope>NUCLEOTIDE SEQUENCE</scope>
    <source>
        <strain evidence="2">MELC-2E11</strain>
        <tissue evidence="2">Siphon/mantle</tissue>
    </source>
</reference>